<feature type="transmembrane region" description="Helical" evidence="5">
    <location>
        <begin position="69"/>
        <end position="90"/>
    </location>
</feature>
<evidence type="ECO:0000313" key="8">
    <source>
        <dbReference type="Proteomes" id="UP000002457"/>
    </source>
</evidence>
<dbReference type="InterPro" id="IPR011701">
    <property type="entry name" value="MFS"/>
</dbReference>
<keyword evidence="8" id="KW-1185">Reference proteome</keyword>
<evidence type="ECO:0000256" key="3">
    <source>
        <dbReference type="ARBA" id="ARBA00022989"/>
    </source>
</evidence>
<dbReference type="EMBL" id="CP001338">
    <property type="protein sequence ID" value="ACL17382.1"/>
    <property type="molecule type" value="Genomic_DNA"/>
</dbReference>
<reference evidence="7 8" key="1">
    <citation type="journal article" date="2015" name="Genome Announc.">
        <title>Complete Genome Sequence of Methanosphaerula palustris E1-9CT, a Hydrogenotrophic Methanogen Isolated from a Minerotrophic Fen Peatland.</title>
        <authorList>
            <person name="Cadillo-Quiroz H."/>
            <person name="Browne P."/>
            <person name="Kyrpides N."/>
            <person name="Woyke T."/>
            <person name="Goodwin L."/>
            <person name="Detter C."/>
            <person name="Yavitt J.B."/>
            <person name="Zinder S.H."/>
        </authorList>
    </citation>
    <scope>NUCLEOTIDE SEQUENCE [LARGE SCALE GENOMIC DNA]</scope>
    <source>
        <strain evidence="8">ATCC BAA-1556 / DSM 19958 / E1-9c</strain>
    </source>
</reference>
<keyword evidence="2 5" id="KW-0812">Transmembrane</keyword>
<evidence type="ECO:0000256" key="1">
    <source>
        <dbReference type="ARBA" id="ARBA00004141"/>
    </source>
</evidence>
<feature type="transmembrane region" description="Helical" evidence="5">
    <location>
        <begin position="131"/>
        <end position="153"/>
    </location>
</feature>
<sequence length="395" mass="42180">MKEETSTILGLSSAHLVTDIYMTVIPAVLPYLIAHHDLSYFLAGLLVTIYNLASSMTQPLFGWLADTRGFMIPLVLSVTGSAVFISLMGFTDSFPLLALCAGIAALGHGSFHPIGLSCISRFCTDQNRGRMLSYFVVGGNIGFALGPVLAGIALAVAGLQGMALLLLPVLVLVPVLRRIHPDLSSRLNPENEIHTESPHPSHWPFLLLMFASTFRAWGLFGVVAFLPSYMVQLGYPVMSADLSISFMLIGGVIGQIAGGRLSDRYGRKEFVLAALGLSIPCFYGFLLLPGIYSLASLLLFGFWLWSTFSVTVAMSHELLPNNIGLASGSIMGVVVGAGGLGVALNGMLADQSSLLTAMMVLPVTIAVSVILFLVTPYPLKIGRLVAGHLHRHHSI</sequence>
<dbReference type="CDD" id="cd17478">
    <property type="entry name" value="MFS_FsR"/>
    <property type="match status" value="1"/>
</dbReference>
<dbReference type="HOGENOM" id="CLU_040537_1_0_2"/>
<name>B8GDN1_METPE</name>
<feature type="domain" description="Major facilitator superfamily (MFS) profile" evidence="6">
    <location>
        <begin position="7"/>
        <end position="380"/>
    </location>
</feature>
<feature type="transmembrane region" description="Helical" evidence="5">
    <location>
        <begin position="159"/>
        <end position="176"/>
    </location>
</feature>
<feature type="transmembrane region" description="Helical" evidence="5">
    <location>
        <begin position="325"/>
        <end position="348"/>
    </location>
</feature>
<dbReference type="GO" id="GO:0022857">
    <property type="term" value="F:transmembrane transporter activity"/>
    <property type="evidence" value="ECO:0007669"/>
    <property type="project" value="InterPro"/>
</dbReference>
<feature type="transmembrane region" description="Helical" evidence="5">
    <location>
        <begin position="7"/>
        <end position="32"/>
    </location>
</feature>
<dbReference type="Proteomes" id="UP000002457">
    <property type="component" value="Chromosome"/>
</dbReference>
<dbReference type="InterPro" id="IPR036259">
    <property type="entry name" value="MFS_trans_sf"/>
</dbReference>
<feature type="transmembrane region" description="Helical" evidence="5">
    <location>
        <begin position="205"/>
        <end position="226"/>
    </location>
</feature>
<evidence type="ECO:0000256" key="2">
    <source>
        <dbReference type="ARBA" id="ARBA00022692"/>
    </source>
</evidence>
<dbReference type="PROSITE" id="PS50850">
    <property type="entry name" value="MFS"/>
    <property type="match status" value="1"/>
</dbReference>
<protein>
    <submittedName>
        <fullName evidence="7">Major facilitator superfamily MFS_1</fullName>
    </submittedName>
</protein>
<dbReference type="AlphaFoldDB" id="B8GDN1"/>
<dbReference type="KEGG" id="mpl:Mpal_2084"/>
<dbReference type="PANTHER" id="PTHR43129:SF1">
    <property type="entry name" value="FOSMIDOMYCIN RESISTANCE PROTEIN"/>
    <property type="match status" value="1"/>
</dbReference>
<dbReference type="InterPro" id="IPR020846">
    <property type="entry name" value="MFS_dom"/>
</dbReference>
<evidence type="ECO:0000256" key="5">
    <source>
        <dbReference type="SAM" id="Phobius"/>
    </source>
</evidence>
<accession>B8GDN1</accession>
<proteinExistence type="predicted"/>
<feature type="transmembrane region" description="Helical" evidence="5">
    <location>
        <begin position="354"/>
        <end position="374"/>
    </location>
</feature>
<evidence type="ECO:0000313" key="7">
    <source>
        <dbReference type="EMBL" id="ACL17382.1"/>
    </source>
</evidence>
<keyword evidence="4 5" id="KW-0472">Membrane</keyword>
<dbReference type="OrthoDB" id="29061at2157"/>
<dbReference type="GO" id="GO:0005886">
    <property type="term" value="C:plasma membrane"/>
    <property type="evidence" value="ECO:0007669"/>
    <property type="project" value="TreeGrafter"/>
</dbReference>
<comment type="subcellular location">
    <subcellularLocation>
        <location evidence="1">Membrane</location>
        <topology evidence="1">Multi-pass membrane protein</topology>
    </subcellularLocation>
</comment>
<dbReference type="GeneID" id="7271561"/>
<evidence type="ECO:0000259" key="6">
    <source>
        <dbReference type="PROSITE" id="PS50850"/>
    </source>
</evidence>
<feature type="transmembrane region" description="Helical" evidence="5">
    <location>
        <begin position="238"/>
        <end position="258"/>
    </location>
</feature>
<dbReference type="SUPFAM" id="SSF103473">
    <property type="entry name" value="MFS general substrate transporter"/>
    <property type="match status" value="1"/>
</dbReference>
<evidence type="ECO:0000256" key="4">
    <source>
        <dbReference type="ARBA" id="ARBA00023136"/>
    </source>
</evidence>
<feature type="transmembrane region" description="Helical" evidence="5">
    <location>
        <begin position="38"/>
        <end position="57"/>
    </location>
</feature>
<organism evidence="7 8">
    <name type="scientific">Methanosphaerula palustris (strain ATCC BAA-1556 / DSM 19958 / E1-9c)</name>
    <dbReference type="NCBI Taxonomy" id="521011"/>
    <lineage>
        <taxon>Archaea</taxon>
        <taxon>Methanobacteriati</taxon>
        <taxon>Methanobacteriota</taxon>
        <taxon>Stenosarchaea group</taxon>
        <taxon>Methanomicrobia</taxon>
        <taxon>Methanomicrobiales</taxon>
        <taxon>Methanoregulaceae</taxon>
        <taxon>Methanosphaerula</taxon>
    </lineage>
</organism>
<feature type="transmembrane region" description="Helical" evidence="5">
    <location>
        <begin position="96"/>
        <end position="119"/>
    </location>
</feature>
<dbReference type="PANTHER" id="PTHR43129">
    <property type="entry name" value="FOSMIDOMYCIN RESISTANCE PROTEIN"/>
    <property type="match status" value="1"/>
</dbReference>
<dbReference type="PROSITE" id="PS00216">
    <property type="entry name" value="SUGAR_TRANSPORT_1"/>
    <property type="match status" value="1"/>
</dbReference>
<gene>
    <name evidence="7" type="ordered locus">Mpal_2084</name>
</gene>
<dbReference type="eggNOG" id="arCOG00130">
    <property type="taxonomic scope" value="Archaea"/>
</dbReference>
<dbReference type="RefSeq" id="WP_012618701.1">
    <property type="nucleotide sequence ID" value="NC_011832.1"/>
</dbReference>
<dbReference type="STRING" id="521011.Mpal_2084"/>
<dbReference type="Pfam" id="PF07690">
    <property type="entry name" value="MFS_1"/>
    <property type="match status" value="1"/>
</dbReference>
<dbReference type="Gene3D" id="1.20.1250.20">
    <property type="entry name" value="MFS general substrate transporter like domains"/>
    <property type="match status" value="1"/>
</dbReference>
<keyword evidence="3 5" id="KW-1133">Transmembrane helix</keyword>
<dbReference type="InterPro" id="IPR005829">
    <property type="entry name" value="Sugar_transporter_CS"/>
</dbReference>